<name>A0A518BFS2_9BACT</name>
<protein>
    <recommendedName>
        <fullName evidence="3">AMP nucleosidase</fullName>
        <ecNumber evidence="2">3.2.2.4</ecNumber>
    </recommendedName>
    <alternativeName>
        <fullName evidence="3">AMP nucleosidase</fullName>
    </alternativeName>
</protein>
<dbReference type="EMBL" id="CP036287">
    <property type="protein sequence ID" value="QDU65825.1"/>
    <property type="molecule type" value="Genomic_DNA"/>
</dbReference>
<sequence length="298" mass="33927">MGRPNHAELRPAGPQDMSESRFRAVKAYKNEAFLGSPQARPLRILAEYVEPEARFRELRIRDTIVIFGSARIPSQETAERELAEAETAGEDEKIATAKRRLKMSRYYEATRELSFRLTEWSKSLEGTDRRFVICSGGGPGIMEAANRGASEAKGENIGLNISLPFEQNDNPYITRRLSFEFHYFFMRKFWFSYLAKAVVVMPGGFGTLDEFFELITLVQTFKIKKKIGVVLFGVDYWEKVLNLEPMIEHGTISPGDLDMFHRTDSVDDAYDYLTKWLTKHELEGAKPPPAGDDSFLTG</sequence>
<dbReference type="Gene3D" id="3.40.50.450">
    <property type="match status" value="1"/>
</dbReference>
<accession>A0A518BFS2</accession>
<reference evidence="4 5" key="1">
    <citation type="submission" date="2019-02" db="EMBL/GenBank/DDBJ databases">
        <title>Deep-cultivation of Planctomycetes and their phenomic and genomic characterization uncovers novel biology.</title>
        <authorList>
            <person name="Wiegand S."/>
            <person name="Jogler M."/>
            <person name="Boedeker C."/>
            <person name="Pinto D."/>
            <person name="Vollmers J."/>
            <person name="Rivas-Marin E."/>
            <person name="Kohn T."/>
            <person name="Peeters S.H."/>
            <person name="Heuer A."/>
            <person name="Rast P."/>
            <person name="Oberbeckmann S."/>
            <person name="Bunk B."/>
            <person name="Jeske O."/>
            <person name="Meyerdierks A."/>
            <person name="Storesund J.E."/>
            <person name="Kallscheuer N."/>
            <person name="Luecker S."/>
            <person name="Lage O.M."/>
            <person name="Pohl T."/>
            <person name="Merkel B.J."/>
            <person name="Hornburger P."/>
            <person name="Mueller R.-W."/>
            <person name="Bruemmer F."/>
            <person name="Labrenz M."/>
            <person name="Spormann A.M."/>
            <person name="Op den Camp H."/>
            <person name="Overmann J."/>
            <person name="Amann R."/>
            <person name="Jetten M.S.M."/>
            <person name="Mascher T."/>
            <person name="Medema M.H."/>
            <person name="Devos D.P."/>
            <person name="Kaster A.-K."/>
            <person name="Ovreas L."/>
            <person name="Rohde M."/>
            <person name="Galperin M.Y."/>
            <person name="Jogler C."/>
        </authorList>
    </citation>
    <scope>NUCLEOTIDE SEQUENCE [LARGE SCALE GENOMIC DNA]</scope>
    <source>
        <strain evidence="4 5">Pla133</strain>
    </source>
</reference>
<dbReference type="PANTHER" id="PTHR43393:SF3">
    <property type="entry name" value="LYSINE DECARBOXYLASE-LIKE PROTEIN"/>
    <property type="match status" value="1"/>
</dbReference>
<gene>
    <name evidence="4" type="ORF">Pla133_08910</name>
</gene>
<evidence type="ECO:0000313" key="4">
    <source>
        <dbReference type="EMBL" id="QDU65825.1"/>
    </source>
</evidence>
<dbReference type="Proteomes" id="UP000316921">
    <property type="component" value="Chromosome"/>
</dbReference>
<evidence type="ECO:0000256" key="3">
    <source>
        <dbReference type="ARBA" id="ARBA00031983"/>
    </source>
</evidence>
<dbReference type="InterPro" id="IPR052341">
    <property type="entry name" value="LOG_family_nucleotidases"/>
</dbReference>
<evidence type="ECO:0000256" key="2">
    <source>
        <dbReference type="ARBA" id="ARBA00011985"/>
    </source>
</evidence>
<dbReference type="GO" id="GO:0008714">
    <property type="term" value="F:AMP nucleosidase activity"/>
    <property type="evidence" value="ECO:0007669"/>
    <property type="project" value="UniProtKB-EC"/>
</dbReference>
<dbReference type="PANTHER" id="PTHR43393">
    <property type="entry name" value="CYTOKININ RIBOSIDE 5'-MONOPHOSPHATE PHOSPHORIBOHYDROLASE"/>
    <property type="match status" value="1"/>
</dbReference>
<dbReference type="GO" id="GO:0005829">
    <property type="term" value="C:cytosol"/>
    <property type="evidence" value="ECO:0007669"/>
    <property type="project" value="TreeGrafter"/>
</dbReference>
<evidence type="ECO:0000256" key="1">
    <source>
        <dbReference type="ARBA" id="ARBA00000274"/>
    </source>
</evidence>
<dbReference type="KEGG" id="pbap:Pla133_08910"/>
<dbReference type="SUPFAM" id="SSF102405">
    <property type="entry name" value="MCP/YpsA-like"/>
    <property type="match status" value="1"/>
</dbReference>
<proteinExistence type="predicted"/>
<dbReference type="Pfam" id="PF03641">
    <property type="entry name" value="Lysine_decarbox"/>
    <property type="match status" value="1"/>
</dbReference>
<organism evidence="4 5">
    <name type="scientific">Engelhardtia mirabilis</name>
    <dbReference type="NCBI Taxonomy" id="2528011"/>
    <lineage>
        <taxon>Bacteria</taxon>
        <taxon>Pseudomonadati</taxon>
        <taxon>Planctomycetota</taxon>
        <taxon>Planctomycetia</taxon>
        <taxon>Planctomycetia incertae sedis</taxon>
        <taxon>Engelhardtia</taxon>
    </lineage>
</organism>
<dbReference type="InterPro" id="IPR031100">
    <property type="entry name" value="LOG_fam"/>
</dbReference>
<dbReference type="EC" id="3.2.2.4" evidence="2"/>
<evidence type="ECO:0000313" key="5">
    <source>
        <dbReference type="Proteomes" id="UP000316921"/>
    </source>
</evidence>
<comment type="catalytic activity">
    <reaction evidence="1">
        <text>AMP + H2O = D-ribose 5-phosphate + adenine</text>
        <dbReference type="Rhea" id="RHEA:20129"/>
        <dbReference type="ChEBI" id="CHEBI:15377"/>
        <dbReference type="ChEBI" id="CHEBI:16708"/>
        <dbReference type="ChEBI" id="CHEBI:78346"/>
        <dbReference type="ChEBI" id="CHEBI:456215"/>
        <dbReference type="EC" id="3.2.2.4"/>
    </reaction>
</comment>
<dbReference type="AlphaFoldDB" id="A0A518BFS2"/>
<keyword evidence="5" id="KW-1185">Reference proteome</keyword>